<feature type="transmembrane region" description="Helical" evidence="5">
    <location>
        <begin position="43"/>
        <end position="62"/>
    </location>
</feature>
<dbReference type="RefSeq" id="WP_345416949.1">
    <property type="nucleotide sequence ID" value="NZ_AP031496.1"/>
</dbReference>
<name>A0AAV3TXN1_9ALTE</name>
<evidence type="ECO:0000256" key="1">
    <source>
        <dbReference type="ARBA" id="ARBA00004141"/>
    </source>
</evidence>
<comment type="caution">
    <text evidence="6">The sequence shown here is derived from an EMBL/GenBank/DDBJ whole genome shotgun (WGS) entry which is preliminary data.</text>
</comment>
<reference evidence="7" key="1">
    <citation type="journal article" date="2019" name="Int. J. Syst. Evol. Microbiol.">
        <title>The Global Catalogue of Microorganisms (GCM) 10K type strain sequencing project: providing services to taxonomists for standard genome sequencing and annotation.</title>
        <authorList>
            <consortium name="The Broad Institute Genomics Platform"/>
            <consortium name="The Broad Institute Genome Sequencing Center for Infectious Disease"/>
            <person name="Wu L."/>
            <person name="Ma J."/>
        </authorList>
    </citation>
    <scope>NUCLEOTIDE SEQUENCE [LARGE SCALE GENOMIC DNA]</scope>
    <source>
        <strain evidence="7">JCM 19134</strain>
    </source>
</reference>
<keyword evidence="4 5" id="KW-0472">Membrane</keyword>
<feature type="transmembrane region" description="Helical" evidence="5">
    <location>
        <begin position="286"/>
        <end position="308"/>
    </location>
</feature>
<feature type="transmembrane region" description="Helical" evidence="5">
    <location>
        <begin position="329"/>
        <end position="349"/>
    </location>
</feature>
<organism evidence="6 7">
    <name type="scientific">Halioxenophilus aromaticivorans</name>
    <dbReference type="NCBI Taxonomy" id="1306992"/>
    <lineage>
        <taxon>Bacteria</taxon>
        <taxon>Pseudomonadati</taxon>
        <taxon>Pseudomonadota</taxon>
        <taxon>Gammaproteobacteria</taxon>
        <taxon>Alteromonadales</taxon>
        <taxon>Alteromonadaceae</taxon>
        <taxon>Halioxenophilus</taxon>
    </lineage>
</organism>
<keyword evidence="7" id="KW-1185">Reference proteome</keyword>
<evidence type="ECO:0000256" key="5">
    <source>
        <dbReference type="SAM" id="Phobius"/>
    </source>
</evidence>
<dbReference type="InterPro" id="IPR001046">
    <property type="entry name" value="NRAMP_fam"/>
</dbReference>
<proteinExistence type="predicted"/>
<protein>
    <submittedName>
        <fullName evidence="6">Divalent metal cation transporter</fullName>
    </submittedName>
</protein>
<dbReference type="EMBL" id="BAABLX010000004">
    <property type="protein sequence ID" value="GAA4932565.1"/>
    <property type="molecule type" value="Genomic_DNA"/>
</dbReference>
<comment type="subcellular location">
    <subcellularLocation>
        <location evidence="1">Membrane</location>
        <topology evidence="1">Multi-pass membrane protein</topology>
    </subcellularLocation>
</comment>
<feature type="transmembrane region" description="Helical" evidence="5">
    <location>
        <begin position="83"/>
        <end position="107"/>
    </location>
</feature>
<evidence type="ECO:0000256" key="2">
    <source>
        <dbReference type="ARBA" id="ARBA00022692"/>
    </source>
</evidence>
<feature type="transmembrane region" description="Helical" evidence="5">
    <location>
        <begin position="150"/>
        <end position="168"/>
    </location>
</feature>
<dbReference type="Pfam" id="PF01566">
    <property type="entry name" value="Nramp"/>
    <property type="match status" value="1"/>
</dbReference>
<feature type="transmembrane region" description="Helical" evidence="5">
    <location>
        <begin position="355"/>
        <end position="374"/>
    </location>
</feature>
<dbReference type="AlphaFoldDB" id="A0AAV3TXN1"/>
<keyword evidence="3 5" id="KW-1133">Transmembrane helix</keyword>
<dbReference type="GO" id="GO:0046873">
    <property type="term" value="F:metal ion transmembrane transporter activity"/>
    <property type="evidence" value="ECO:0007669"/>
    <property type="project" value="InterPro"/>
</dbReference>
<evidence type="ECO:0000313" key="6">
    <source>
        <dbReference type="EMBL" id="GAA4932565.1"/>
    </source>
</evidence>
<dbReference type="Gene3D" id="1.20.1740.10">
    <property type="entry name" value="Amino acid/polyamine transporter I"/>
    <property type="match status" value="1"/>
</dbReference>
<evidence type="ECO:0000313" key="7">
    <source>
        <dbReference type="Proteomes" id="UP001409585"/>
    </source>
</evidence>
<sequence>MPKQGASLGLFKRLGPGILFAVSAIGTSHVVQSTRAGAEYGAYMWIFIVAACVVRYPAFRFGAEYAAITGRSLIDNYFMQGRWAVAIFIVDLLVNMSIATAAISFVAAGVVDYVFNLTIPNNITAILLIAFCVVFLTTGHYKLLEKTSKLLLFVFSLVVLAAVIKLSPGQNYSLQEFWLPQEGFSQQTLIFTVALAGWMPTAIIAGSFQSLWVCRKMATSNGAFTRKDALLDFNIGYAITIFFALCFLMLGVFMAAQGVSISGSSGEYSSQMVGVIASALGDWAKVISSIAILAILFSTVLTLVDACPRAAAYLAGEIKTSLQQKQQQAYRVAMCLQFLVAGVILLLFAKSFRSFLDFATTISFLGAPMLAWINHRAIFNSDVEASQQPGPVIKYWSVAGVVVMILFSVLYLSVRF</sequence>
<gene>
    <name evidence="6" type="ORF">GCM10025791_06440</name>
</gene>
<dbReference type="Proteomes" id="UP001409585">
    <property type="component" value="Unassembled WGS sequence"/>
</dbReference>
<feature type="transmembrane region" description="Helical" evidence="5">
    <location>
        <begin position="188"/>
        <end position="214"/>
    </location>
</feature>
<evidence type="ECO:0000256" key="4">
    <source>
        <dbReference type="ARBA" id="ARBA00023136"/>
    </source>
</evidence>
<dbReference type="GO" id="GO:0016020">
    <property type="term" value="C:membrane"/>
    <property type="evidence" value="ECO:0007669"/>
    <property type="project" value="UniProtKB-SubCell"/>
</dbReference>
<keyword evidence="2 5" id="KW-0812">Transmembrane</keyword>
<feature type="transmembrane region" description="Helical" evidence="5">
    <location>
        <begin position="395"/>
        <end position="414"/>
    </location>
</feature>
<feature type="transmembrane region" description="Helical" evidence="5">
    <location>
        <begin position="119"/>
        <end position="138"/>
    </location>
</feature>
<accession>A0AAV3TXN1</accession>
<feature type="transmembrane region" description="Helical" evidence="5">
    <location>
        <begin position="235"/>
        <end position="256"/>
    </location>
</feature>
<evidence type="ECO:0000256" key="3">
    <source>
        <dbReference type="ARBA" id="ARBA00022989"/>
    </source>
</evidence>